<organism evidence="1 2">
    <name type="scientific">Rangifer tarandus platyrhynchus</name>
    <name type="common">Svalbard reindeer</name>
    <dbReference type="NCBI Taxonomy" id="3082113"/>
    <lineage>
        <taxon>Eukaryota</taxon>
        <taxon>Metazoa</taxon>
        <taxon>Chordata</taxon>
        <taxon>Craniata</taxon>
        <taxon>Vertebrata</taxon>
        <taxon>Euteleostomi</taxon>
        <taxon>Mammalia</taxon>
        <taxon>Eutheria</taxon>
        <taxon>Laurasiatheria</taxon>
        <taxon>Artiodactyla</taxon>
        <taxon>Ruminantia</taxon>
        <taxon>Pecora</taxon>
        <taxon>Cervidae</taxon>
        <taxon>Odocoileinae</taxon>
        <taxon>Rangifer</taxon>
    </lineage>
</organism>
<keyword evidence="2" id="KW-1185">Reference proteome</keyword>
<gene>
    <name evidence="1" type="ORF">MRATA1EN1_LOCUS29362</name>
</gene>
<name>A0ABN9A2C8_RANTA</name>
<reference evidence="1" key="1">
    <citation type="submission" date="2023-04" db="EMBL/GenBank/DDBJ databases">
        <authorList>
            <consortium name="ELIXIR-Norway"/>
        </authorList>
    </citation>
    <scope>NUCLEOTIDE SEQUENCE [LARGE SCALE GENOMIC DNA]</scope>
</reference>
<proteinExistence type="predicted"/>
<dbReference type="EMBL" id="OX460343">
    <property type="protein sequence ID" value="CAI9180400.1"/>
    <property type="molecule type" value="Genomic_DNA"/>
</dbReference>
<dbReference type="Proteomes" id="UP001176941">
    <property type="component" value="Chromosome X"/>
</dbReference>
<protein>
    <submittedName>
        <fullName evidence="1">Uncharacterized protein</fullName>
    </submittedName>
</protein>
<evidence type="ECO:0000313" key="2">
    <source>
        <dbReference type="Proteomes" id="UP001176941"/>
    </source>
</evidence>
<sequence>MWHFIFSEELLSVIYTFLKESMCDTGDLGSTPGSGRSPGKGNGYPLQYSCLENSMDRGAWRASVYGVSRIRHSLSTKPPPSQLFRNTGHASEMWDIRKKDVRKKEKPTNNLKRSALPIF</sequence>
<accession>A0ABN9A2C8</accession>
<evidence type="ECO:0000313" key="1">
    <source>
        <dbReference type="EMBL" id="CAI9180400.1"/>
    </source>
</evidence>